<organism evidence="3 4">
    <name type="scientific">Linnemannia gamsii</name>
    <dbReference type="NCBI Taxonomy" id="64522"/>
    <lineage>
        <taxon>Eukaryota</taxon>
        <taxon>Fungi</taxon>
        <taxon>Fungi incertae sedis</taxon>
        <taxon>Mucoromycota</taxon>
        <taxon>Mortierellomycotina</taxon>
        <taxon>Mortierellomycetes</taxon>
        <taxon>Mortierellales</taxon>
        <taxon>Mortierellaceae</taxon>
        <taxon>Linnemannia</taxon>
    </lineage>
</organism>
<feature type="compositionally biased region" description="Pro residues" evidence="1">
    <location>
        <begin position="63"/>
        <end position="74"/>
    </location>
</feature>
<evidence type="ECO:0000313" key="3">
    <source>
        <dbReference type="EMBL" id="KAG0301512.1"/>
    </source>
</evidence>
<dbReference type="Proteomes" id="UP000823405">
    <property type="component" value="Unassembled WGS sequence"/>
</dbReference>
<accession>A0A9P6QYA8</accession>
<evidence type="ECO:0000256" key="1">
    <source>
        <dbReference type="SAM" id="MobiDB-lite"/>
    </source>
</evidence>
<feature type="signal peptide" evidence="2">
    <location>
        <begin position="1"/>
        <end position="24"/>
    </location>
</feature>
<feature type="compositionally biased region" description="Low complexity" evidence="1">
    <location>
        <begin position="32"/>
        <end position="62"/>
    </location>
</feature>
<proteinExistence type="predicted"/>
<keyword evidence="4" id="KW-1185">Reference proteome</keyword>
<sequence length="122" mass="12360">MVHLTKALLGAVLALSVVLTPALSAPSTTSITPTKGGAAATPAPSGGTNGATTTPTMIFNLPTPSPTSTPPPLTNPAQQLACPAIMIRDNNPNPNVTIEGRVCHMGCCVPCPAINSFYEPNK</sequence>
<feature type="region of interest" description="Disordered" evidence="1">
    <location>
        <begin position="26"/>
        <end position="76"/>
    </location>
</feature>
<comment type="caution">
    <text evidence="3">The sequence shown here is derived from an EMBL/GenBank/DDBJ whole genome shotgun (WGS) entry which is preliminary data.</text>
</comment>
<feature type="chain" id="PRO_5040362550" evidence="2">
    <location>
        <begin position="25"/>
        <end position="122"/>
    </location>
</feature>
<evidence type="ECO:0000256" key="2">
    <source>
        <dbReference type="SAM" id="SignalP"/>
    </source>
</evidence>
<dbReference type="OrthoDB" id="2132896at2759"/>
<reference evidence="3" key="1">
    <citation type="journal article" date="2020" name="Fungal Divers.">
        <title>Resolving the Mortierellaceae phylogeny through synthesis of multi-gene phylogenetics and phylogenomics.</title>
        <authorList>
            <person name="Vandepol N."/>
            <person name="Liber J."/>
            <person name="Desiro A."/>
            <person name="Na H."/>
            <person name="Kennedy M."/>
            <person name="Barry K."/>
            <person name="Grigoriev I.V."/>
            <person name="Miller A.N."/>
            <person name="O'Donnell K."/>
            <person name="Stajich J.E."/>
            <person name="Bonito G."/>
        </authorList>
    </citation>
    <scope>NUCLEOTIDE SEQUENCE</scope>
    <source>
        <strain evidence="3">NVP60</strain>
    </source>
</reference>
<dbReference type="EMBL" id="JAAAIN010001621">
    <property type="protein sequence ID" value="KAG0301512.1"/>
    <property type="molecule type" value="Genomic_DNA"/>
</dbReference>
<dbReference type="AlphaFoldDB" id="A0A9P6QYA8"/>
<protein>
    <submittedName>
        <fullName evidence="3">Uncharacterized protein</fullName>
    </submittedName>
</protein>
<gene>
    <name evidence="3" type="ORF">BGZ97_002763</name>
</gene>
<name>A0A9P6QYA8_9FUNG</name>
<keyword evidence="2" id="KW-0732">Signal</keyword>
<feature type="non-terminal residue" evidence="3">
    <location>
        <position position="122"/>
    </location>
</feature>
<evidence type="ECO:0000313" key="4">
    <source>
        <dbReference type="Proteomes" id="UP000823405"/>
    </source>
</evidence>